<keyword evidence="3 10" id="KW-0808">Transferase</keyword>
<sequence>MPDTALPGFSARVTAPVRVLKSLVLAALPGGLSCGLGLSRWLSGAMLVLGTLALPQVHAQGLTTPGVAPVPSGQHMRSAELALSQWSGDDLNEWWAALRAMDGSPGSLPAHLQPPTAPANWKPVQLPDTRSRDVGSHFNADKLYQMRWYRFRFDSDQGFWPTSMALYIPRLVTMAAAVLVHTDEGWRPVFDNQAGAREQWVRPLWVVFPAALTELSRDQSLEIVLAVPVLNDNFYAVSSVWLGPREDLEPRYRRRWALQIGVPQATGLTLVVLGLFSMSLWVKRRDDSAYLLFALAAVGWLLRNLHYHVDLPRTRLGLEWFWWLTHASMSWVMVLTFLFVLRFSRRQFPRFEKGLISFVVLGSLMTLPLWRGMFDALVAQHAVNAVVGAVCTLFVAVIAFNERRYGLRIIAVSMFLSLLLGIHDLVMLAGWTWQEHIYVMPFATLMMVASFLYAVQNRYVGALFEVALLNENLAQRLDAQSRELQAQHDRLREAERQQALLLERQRLMQDMHDGLGSSLLSAMVAVEQGTMGQDRVVEVLRECVDDLRLVIDSLEPIGHDLVSLLATMRYRLGKRLQAGGLHLEWDVQDLPPLTWLEPPDALHVLRLMQEALTNVIKHANAGRVRLVTRHHSSYVEIRVEDDGTGFDVENAPRGRGLKSQQRRAQRLGGSVRIESSPGQGTRLSLRLPVHRPEPPDKHS</sequence>
<feature type="transmembrane region" description="Helical" evidence="8">
    <location>
        <begin position="289"/>
        <end position="308"/>
    </location>
</feature>
<proteinExistence type="predicted"/>
<dbReference type="Proteomes" id="UP001219862">
    <property type="component" value="Unassembled WGS sequence"/>
</dbReference>
<keyword evidence="8" id="KW-0812">Transmembrane</keyword>
<dbReference type="InterPro" id="IPR050482">
    <property type="entry name" value="Sensor_HK_TwoCompSys"/>
</dbReference>
<feature type="transmembrane region" description="Helical" evidence="8">
    <location>
        <begin position="320"/>
        <end position="341"/>
    </location>
</feature>
<feature type="transmembrane region" description="Helical" evidence="8">
    <location>
        <begin position="256"/>
        <end position="282"/>
    </location>
</feature>
<keyword evidence="11" id="KW-1185">Reference proteome</keyword>
<dbReference type="InterPro" id="IPR036890">
    <property type="entry name" value="HATPase_C_sf"/>
</dbReference>
<keyword evidence="6" id="KW-0175">Coiled coil</keyword>
<evidence type="ECO:0000256" key="2">
    <source>
        <dbReference type="ARBA" id="ARBA00012438"/>
    </source>
</evidence>
<evidence type="ECO:0000313" key="11">
    <source>
        <dbReference type="Proteomes" id="UP001219862"/>
    </source>
</evidence>
<dbReference type="RefSeq" id="WP_273595244.1">
    <property type="nucleotide sequence ID" value="NZ_JAQQXS010000002.1"/>
</dbReference>
<dbReference type="Pfam" id="PF02518">
    <property type="entry name" value="HATPase_c"/>
    <property type="match status" value="1"/>
</dbReference>
<organism evidence="10 11">
    <name type="scientific">Roseateles koreensis</name>
    <dbReference type="NCBI Taxonomy" id="2987526"/>
    <lineage>
        <taxon>Bacteria</taxon>
        <taxon>Pseudomonadati</taxon>
        <taxon>Pseudomonadota</taxon>
        <taxon>Betaproteobacteria</taxon>
        <taxon>Burkholderiales</taxon>
        <taxon>Sphaerotilaceae</taxon>
        <taxon>Roseateles</taxon>
    </lineage>
</organism>
<accession>A0ABT5KMJ5</accession>
<dbReference type="SUPFAM" id="SSF55874">
    <property type="entry name" value="ATPase domain of HSP90 chaperone/DNA topoisomerase II/histidine kinase"/>
    <property type="match status" value="1"/>
</dbReference>
<dbReference type="InterPro" id="IPR003594">
    <property type="entry name" value="HATPase_dom"/>
</dbReference>
<feature type="transmembrane region" description="Helical" evidence="8">
    <location>
        <begin position="407"/>
        <end position="431"/>
    </location>
</feature>
<dbReference type="EC" id="2.7.13.3" evidence="2"/>
<evidence type="ECO:0000256" key="7">
    <source>
        <dbReference type="SAM" id="MobiDB-lite"/>
    </source>
</evidence>
<dbReference type="InterPro" id="IPR004358">
    <property type="entry name" value="Sig_transdc_His_kin-like_C"/>
</dbReference>
<keyword evidence="8" id="KW-1133">Transmembrane helix</keyword>
<feature type="transmembrane region" description="Helical" evidence="8">
    <location>
        <begin position="382"/>
        <end position="400"/>
    </location>
</feature>
<name>A0ABT5KMJ5_9BURK</name>
<keyword evidence="4 10" id="KW-0418">Kinase</keyword>
<evidence type="ECO:0000256" key="8">
    <source>
        <dbReference type="SAM" id="Phobius"/>
    </source>
</evidence>
<evidence type="ECO:0000256" key="3">
    <source>
        <dbReference type="ARBA" id="ARBA00022679"/>
    </source>
</evidence>
<feature type="transmembrane region" description="Helical" evidence="8">
    <location>
        <begin position="353"/>
        <end position="370"/>
    </location>
</feature>
<comment type="caution">
    <text evidence="10">The sequence shown here is derived from an EMBL/GenBank/DDBJ whole genome shotgun (WGS) entry which is preliminary data.</text>
</comment>
<reference evidence="10 11" key="1">
    <citation type="submission" date="2022-10" db="EMBL/GenBank/DDBJ databases">
        <title>paucibacter sp. hw8 Genome sequencing.</title>
        <authorList>
            <person name="Park S."/>
        </authorList>
    </citation>
    <scope>NUCLEOTIDE SEQUENCE [LARGE SCALE GENOMIC DNA]</scope>
    <source>
        <strain evidence="11">hw8</strain>
    </source>
</reference>
<evidence type="ECO:0000256" key="6">
    <source>
        <dbReference type="SAM" id="Coils"/>
    </source>
</evidence>
<evidence type="ECO:0000256" key="4">
    <source>
        <dbReference type="ARBA" id="ARBA00022777"/>
    </source>
</evidence>
<gene>
    <name evidence="10" type="ORF">PRZ01_02850</name>
</gene>
<evidence type="ECO:0000256" key="5">
    <source>
        <dbReference type="ARBA" id="ARBA00023012"/>
    </source>
</evidence>
<dbReference type="PROSITE" id="PS50109">
    <property type="entry name" value="HIS_KIN"/>
    <property type="match status" value="1"/>
</dbReference>
<dbReference type="SMART" id="SM00387">
    <property type="entry name" value="HATPase_c"/>
    <property type="match status" value="1"/>
</dbReference>
<evidence type="ECO:0000313" key="10">
    <source>
        <dbReference type="EMBL" id="MDC8784129.1"/>
    </source>
</evidence>
<feature type="region of interest" description="Disordered" evidence="7">
    <location>
        <begin position="645"/>
        <end position="699"/>
    </location>
</feature>
<dbReference type="GO" id="GO:0016301">
    <property type="term" value="F:kinase activity"/>
    <property type="evidence" value="ECO:0007669"/>
    <property type="project" value="UniProtKB-KW"/>
</dbReference>
<feature type="compositionally biased region" description="Basic and acidic residues" evidence="7">
    <location>
        <begin position="690"/>
        <end position="699"/>
    </location>
</feature>
<dbReference type="Gene3D" id="3.30.565.10">
    <property type="entry name" value="Histidine kinase-like ATPase, C-terminal domain"/>
    <property type="match status" value="1"/>
</dbReference>
<dbReference type="EMBL" id="JAQQXS010000002">
    <property type="protein sequence ID" value="MDC8784129.1"/>
    <property type="molecule type" value="Genomic_DNA"/>
</dbReference>
<feature type="transmembrane region" description="Helical" evidence="8">
    <location>
        <begin position="437"/>
        <end position="455"/>
    </location>
</feature>
<dbReference type="Gene3D" id="1.20.5.1930">
    <property type="match status" value="1"/>
</dbReference>
<dbReference type="PRINTS" id="PR00344">
    <property type="entry name" value="BCTRLSENSOR"/>
</dbReference>
<feature type="coiled-coil region" evidence="6">
    <location>
        <begin position="470"/>
        <end position="504"/>
    </location>
</feature>
<dbReference type="InterPro" id="IPR011623">
    <property type="entry name" value="7TMR_DISM_rcpt_extracell_dom1"/>
</dbReference>
<evidence type="ECO:0000259" key="9">
    <source>
        <dbReference type="PROSITE" id="PS50109"/>
    </source>
</evidence>
<feature type="domain" description="Histidine kinase" evidence="9">
    <location>
        <begin position="506"/>
        <end position="691"/>
    </location>
</feature>
<dbReference type="PANTHER" id="PTHR24421">
    <property type="entry name" value="NITRATE/NITRITE SENSOR PROTEIN NARX-RELATED"/>
    <property type="match status" value="1"/>
</dbReference>
<protein>
    <recommendedName>
        <fullName evidence="2">histidine kinase</fullName>
        <ecNumber evidence="2">2.7.13.3</ecNumber>
    </recommendedName>
</protein>
<evidence type="ECO:0000256" key="1">
    <source>
        <dbReference type="ARBA" id="ARBA00000085"/>
    </source>
</evidence>
<dbReference type="Pfam" id="PF07695">
    <property type="entry name" value="7TMR-DISM_7TM"/>
    <property type="match status" value="1"/>
</dbReference>
<keyword evidence="8" id="KW-0472">Membrane</keyword>
<dbReference type="InterPro" id="IPR005467">
    <property type="entry name" value="His_kinase_dom"/>
</dbReference>
<comment type="catalytic activity">
    <reaction evidence="1">
        <text>ATP + protein L-histidine = ADP + protein N-phospho-L-histidine.</text>
        <dbReference type="EC" id="2.7.13.3"/>
    </reaction>
</comment>
<dbReference type="CDD" id="cd16917">
    <property type="entry name" value="HATPase_UhpB-NarQ-NarX-like"/>
    <property type="match status" value="1"/>
</dbReference>
<keyword evidence="5" id="KW-0902">Two-component regulatory system</keyword>